<comment type="caution">
    <text evidence="1">The sequence shown here is derived from an EMBL/GenBank/DDBJ whole genome shotgun (WGS) entry which is preliminary data.</text>
</comment>
<dbReference type="Gramene" id="OE9A080041T1">
    <property type="protein sequence ID" value="OE9A080041C1"/>
    <property type="gene ID" value="OE9A080041"/>
</dbReference>
<evidence type="ECO:0000313" key="2">
    <source>
        <dbReference type="Proteomes" id="UP000594638"/>
    </source>
</evidence>
<sequence>MGNAASSFGIYVREEMATQLWYNVSTTSSRIKICSVDIFRFTVTRAKHSRVAELHGKSLARRSFGCDDEDMRTAKLGQALK</sequence>
<dbReference type="EMBL" id="CACTIH010000011">
    <property type="protein sequence ID" value="CAA2934218.1"/>
    <property type="molecule type" value="Genomic_DNA"/>
</dbReference>
<keyword evidence="2" id="KW-1185">Reference proteome</keyword>
<evidence type="ECO:0000313" key="1">
    <source>
        <dbReference type="EMBL" id="CAA2934218.1"/>
    </source>
</evidence>
<reference evidence="1 2" key="1">
    <citation type="submission" date="2019-12" db="EMBL/GenBank/DDBJ databases">
        <authorList>
            <person name="Alioto T."/>
            <person name="Alioto T."/>
            <person name="Gomez Garrido J."/>
        </authorList>
    </citation>
    <scope>NUCLEOTIDE SEQUENCE [LARGE SCALE GENOMIC DNA]</scope>
</reference>
<accession>A0A8S0PA99</accession>
<name>A0A8S0PA99_OLEEU</name>
<organism evidence="1 2">
    <name type="scientific">Olea europaea subsp. europaea</name>
    <dbReference type="NCBI Taxonomy" id="158383"/>
    <lineage>
        <taxon>Eukaryota</taxon>
        <taxon>Viridiplantae</taxon>
        <taxon>Streptophyta</taxon>
        <taxon>Embryophyta</taxon>
        <taxon>Tracheophyta</taxon>
        <taxon>Spermatophyta</taxon>
        <taxon>Magnoliopsida</taxon>
        <taxon>eudicotyledons</taxon>
        <taxon>Gunneridae</taxon>
        <taxon>Pentapetalae</taxon>
        <taxon>asterids</taxon>
        <taxon>lamiids</taxon>
        <taxon>Lamiales</taxon>
        <taxon>Oleaceae</taxon>
        <taxon>Oleeae</taxon>
        <taxon>Olea</taxon>
    </lineage>
</organism>
<proteinExistence type="predicted"/>
<dbReference type="AlphaFoldDB" id="A0A8S0PA99"/>
<gene>
    <name evidence="1" type="ORF">OLEA9_A080041</name>
</gene>
<dbReference type="Proteomes" id="UP000594638">
    <property type="component" value="Unassembled WGS sequence"/>
</dbReference>
<protein>
    <submittedName>
        <fullName evidence="1">Uncharacterized protein</fullName>
    </submittedName>
</protein>